<dbReference type="InterPro" id="IPR018383">
    <property type="entry name" value="UPF0324_pro"/>
</dbReference>
<feature type="transmembrane region" description="Helical" evidence="6">
    <location>
        <begin position="426"/>
        <end position="445"/>
    </location>
</feature>
<feature type="transmembrane region" description="Helical" evidence="6">
    <location>
        <begin position="457"/>
        <end position="480"/>
    </location>
</feature>
<accession>F2KMJ0</accession>
<dbReference type="PANTHER" id="PTHR30106:SF1">
    <property type="entry name" value="UPF0324 MEMBRANE PROTEIN FN0533"/>
    <property type="match status" value="1"/>
</dbReference>
<name>F2KMJ0_ARCVS</name>
<proteinExistence type="predicted"/>
<keyword evidence="2" id="KW-1003">Cell membrane</keyword>
<protein>
    <submittedName>
        <fullName evidence="7">Uncharacterized protein family UPF0324</fullName>
    </submittedName>
</protein>
<evidence type="ECO:0000256" key="3">
    <source>
        <dbReference type="ARBA" id="ARBA00022692"/>
    </source>
</evidence>
<keyword evidence="4 6" id="KW-1133">Transmembrane helix</keyword>
<feature type="transmembrane region" description="Helical" evidence="6">
    <location>
        <begin position="20"/>
        <end position="44"/>
    </location>
</feature>
<feature type="transmembrane region" description="Helical" evidence="6">
    <location>
        <begin position="387"/>
        <end position="406"/>
    </location>
</feature>
<dbReference type="AlphaFoldDB" id="F2KMJ0"/>
<dbReference type="GO" id="GO:0005886">
    <property type="term" value="C:plasma membrane"/>
    <property type="evidence" value="ECO:0007669"/>
    <property type="project" value="UniProtKB-SubCell"/>
</dbReference>
<feature type="transmembrane region" description="Helical" evidence="6">
    <location>
        <begin position="172"/>
        <end position="190"/>
    </location>
</feature>
<feature type="transmembrane region" description="Helical" evidence="6">
    <location>
        <begin position="346"/>
        <end position="366"/>
    </location>
</feature>
<evidence type="ECO:0000313" key="7">
    <source>
        <dbReference type="EMBL" id="AEA47187.1"/>
    </source>
</evidence>
<reference evidence="7 8" key="1">
    <citation type="submission" date="2011-03" db="EMBL/GenBank/DDBJ databases">
        <title>The complete genome of Archaeoglobus veneficus SNP6.</title>
        <authorList>
            <consortium name="US DOE Joint Genome Institute (JGI-PGF)"/>
            <person name="Lucas S."/>
            <person name="Copeland A."/>
            <person name="Lapidus A."/>
            <person name="Bruce D."/>
            <person name="Goodwin L."/>
            <person name="Pitluck S."/>
            <person name="Kyrpides N."/>
            <person name="Mavromatis K."/>
            <person name="Pagani I."/>
            <person name="Ivanova N."/>
            <person name="Mikhailova N."/>
            <person name="Lu M."/>
            <person name="Detter J.C."/>
            <person name="Tapia R."/>
            <person name="Han C."/>
            <person name="Land M."/>
            <person name="Hauser L."/>
            <person name="Markowitz V."/>
            <person name="Cheng J.-F."/>
            <person name="Hugenholtz P."/>
            <person name="Woyke T."/>
            <person name="Wu D."/>
            <person name="Spring S."/>
            <person name="Brambilla E."/>
            <person name="Klenk H.-P."/>
            <person name="Eisen J.A."/>
        </authorList>
    </citation>
    <scope>NUCLEOTIDE SEQUENCE [LARGE SCALE GENOMIC DNA]</scope>
    <source>
        <strain>SNP6</strain>
    </source>
</reference>
<dbReference type="PANTHER" id="PTHR30106">
    <property type="entry name" value="INNER MEMBRANE PROTEIN YEIH-RELATED"/>
    <property type="match status" value="1"/>
</dbReference>
<comment type="subcellular location">
    <subcellularLocation>
        <location evidence="1">Cell membrane</location>
        <topology evidence="1">Multi-pass membrane protein</topology>
    </subcellularLocation>
</comment>
<evidence type="ECO:0000256" key="4">
    <source>
        <dbReference type="ARBA" id="ARBA00022989"/>
    </source>
</evidence>
<keyword evidence="5 6" id="KW-0472">Membrane</keyword>
<dbReference type="KEGG" id="ave:Arcve_1179"/>
<evidence type="ECO:0000313" key="8">
    <source>
        <dbReference type="Proteomes" id="UP000008136"/>
    </source>
</evidence>
<feature type="transmembrane region" description="Helical" evidence="6">
    <location>
        <begin position="197"/>
        <end position="219"/>
    </location>
</feature>
<keyword evidence="8" id="KW-1185">Reference proteome</keyword>
<evidence type="ECO:0000256" key="1">
    <source>
        <dbReference type="ARBA" id="ARBA00004651"/>
    </source>
</evidence>
<dbReference type="OrthoDB" id="26684at2157"/>
<feature type="transmembrane region" description="Helical" evidence="6">
    <location>
        <begin position="64"/>
        <end position="84"/>
    </location>
</feature>
<dbReference type="RefSeq" id="WP_013683850.1">
    <property type="nucleotide sequence ID" value="NC_015320.1"/>
</dbReference>
<feature type="transmembrane region" description="Helical" evidence="6">
    <location>
        <begin position="231"/>
        <end position="255"/>
    </location>
</feature>
<organism evidence="7 8">
    <name type="scientific">Archaeoglobus veneficus (strain DSM 11195 / SNP6)</name>
    <dbReference type="NCBI Taxonomy" id="693661"/>
    <lineage>
        <taxon>Archaea</taxon>
        <taxon>Methanobacteriati</taxon>
        <taxon>Methanobacteriota</taxon>
        <taxon>Archaeoglobi</taxon>
        <taxon>Archaeoglobales</taxon>
        <taxon>Archaeoglobaceae</taxon>
        <taxon>Archaeoglobus</taxon>
    </lineage>
</organism>
<evidence type="ECO:0000256" key="5">
    <source>
        <dbReference type="ARBA" id="ARBA00023136"/>
    </source>
</evidence>
<feature type="transmembrane region" description="Helical" evidence="6">
    <location>
        <begin position="96"/>
        <end position="121"/>
    </location>
</feature>
<dbReference type="HOGENOM" id="CLU_033541_6_0_2"/>
<evidence type="ECO:0000256" key="6">
    <source>
        <dbReference type="SAM" id="Phobius"/>
    </source>
</evidence>
<dbReference type="EMBL" id="CP002588">
    <property type="protein sequence ID" value="AEA47187.1"/>
    <property type="molecule type" value="Genomic_DNA"/>
</dbReference>
<feature type="transmembrane region" description="Helical" evidence="6">
    <location>
        <begin position="133"/>
        <end position="152"/>
    </location>
</feature>
<dbReference type="Pfam" id="PF03601">
    <property type="entry name" value="Cons_hypoth698"/>
    <property type="match status" value="1"/>
</dbReference>
<dbReference type="GeneID" id="10394296"/>
<evidence type="ECO:0000256" key="2">
    <source>
        <dbReference type="ARBA" id="ARBA00022475"/>
    </source>
</evidence>
<keyword evidence="3 6" id="KW-0812">Transmembrane</keyword>
<feature type="transmembrane region" description="Helical" evidence="6">
    <location>
        <begin position="267"/>
        <end position="288"/>
    </location>
</feature>
<gene>
    <name evidence="7" type="ordered locus">Arcve_1179</name>
</gene>
<dbReference type="Proteomes" id="UP000008136">
    <property type="component" value="Chromosome"/>
</dbReference>
<sequence length="490" mass="54296">MAEERKWYTGMFSTEDWWAFWLGTFFVLLGIIASLTGADLVGWIVKFSKWVDVSKAFRASHKELMSPVVALIAQYVILTIVTAIGARAMKWDLKKYLVAFTIVFWITTICYIVGENAYIAATELDRAKYGIEWSLSLGGAYYIIALAVGLAIGNLAPKSFREFIKEGAKPEWFIKVAIVMLGAKLGYLAIKSLGYAMHLLVAGCCATIAAYLLFWPLAYATARKLFKLSREWAACFASGISICGVSAAIATAGAIRARPIVPVMISALIVVFAVIELIILPGILQAFWLNEPIAAGASLGLTVKTDGADAAAGAILDELMRSRAAVELGVHWQEGWILMSAVTTKIWIDMFIGVWAFVLAVVWLYHIERKPGEKVQKMEIWWRFPKFVLGYFLAMFLIVFIGMNLYPDASSAYKALTFGIKPVEGALRKFFFMLTFTSIGIVTDFRALKQEGLGRLAICYAFVLAVIIIPLGWFIAWLFHMGMQPPTVTP</sequence>
<dbReference type="STRING" id="693661.Arcve_1179"/>
<dbReference type="eggNOG" id="arCOG03874">
    <property type="taxonomic scope" value="Archaea"/>
</dbReference>